<dbReference type="EMBL" id="FRAB01000067">
    <property type="protein sequence ID" value="SHL15713.1"/>
    <property type="molecule type" value="Genomic_DNA"/>
</dbReference>
<dbReference type="AlphaFoldDB" id="A0A1M6YC95"/>
<name>A0A1M6YC95_9BURK</name>
<dbReference type="GeneID" id="301978259"/>
<feature type="region of interest" description="Disordered" evidence="1">
    <location>
        <begin position="16"/>
        <end position="50"/>
    </location>
</feature>
<dbReference type="EMBL" id="JAVDRP010000032">
    <property type="protein sequence ID" value="MDR6413088.1"/>
    <property type="molecule type" value="Genomic_DNA"/>
</dbReference>
<evidence type="ECO:0000313" key="5">
    <source>
        <dbReference type="Proteomes" id="UP001264340"/>
    </source>
</evidence>
<keyword evidence="5" id="KW-1185">Reference proteome</keyword>
<evidence type="ECO:0000313" key="4">
    <source>
        <dbReference type="Proteomes" id="UP000184395"/>
    </source>
</evidence>
<protein>
    <submittedName>
        <fullName evidence="3">Uncharacterized protein</fullName>
    </submittedName>
</protein>
<evidence type="ECO:0000313" key="2">
    <source>
        <dbReference type="EMBL" id="MDR6413088.1"/>
    </source>
</evidence>
<organism evidence="3 4">
    <name type="scientific">Paraburkholderia terricola</name>
    <dbReference type="NCBI Taxonomy" id="169427"/>
    <lineage>
        <taxon>Bacteria</taxon>
        <taxon>Pseudomonadati</taxon>
        <taxon>Pseudomonadota</taxon>
        <taxon>Betaproteobacteria</taxon>
        <taxon>Burkholderiales</taxon>
        <taxon>Burkholderiaceae</taxon>
        <taxon>Paraburkholderia</taxon>
    </lineage>
</organism>
<evidence type="ECO:0000256" key="1">
    <source>
        <dbReference type="SAM" id="MobiDB-lite"/>
    </source>
</evidence>
<reference evidence="2 5" key="2">
    <citation type="submission" date="2023-07" db="EMBL/GenBank/DDBJ databases">
        <title>Sorghum-associated microbial communities from plants grown in Nebraska, USA.</title>
        <authorList>
            <person name="Schachtman D."/>
        </authorList>
    </citation>
    <scope>NUCLEOTIDE SEQUENCE [LARGE SCALE GENOMIC DNA]</scope>
    <source>
        <strain evidence="2 5">DS1316</strain>
    </source>
</reference>
<dbReference type="OrthoDB" id="9105641at2"/>
<accession>A0A1M6YC95</accession>
<dbReference type="RefSeq" id="WP_073432577.1">
    <property type="nucleotide sequence ID" value="NZ_CADFGY010000003.1"/>
</dbReference>
<evidence type="ECO:0000313" key="3">
    <source>
        <dbReference type="EMBL" id="SHL15713.1"/>
    </source>
</evidence>
<dbReference type="Proteomes" id="UP001264340">
    <property type="component" value="Unassembled WGS sequence"/>
</dbReference>
<dbReference type="KEGG" id="pts:CUJ90_08770"/>
<dbReference type="Proteomes" id="UP000184395">
    <property type="component" value="Unassembled WGS sequence"/>
</dbReference>
<proteinExistence type="predicted"/>
<reference evidence="3 4" key="1">
    <citation type="submission" date="2016-11" db="EMBL/GenBank/DDBJ databases">
        <authorList>
            <person name="Jaros S."/>
            <person name="Januszkiewicz K."/>
            <person name="Wedrychowicz H."/>
        </authorList>
    </citation>
    <scope>NUCLEOTIDE SEQUENCE [LARGE SCALE GENOMIC DNA]</scope>
    <source>
        <strain evidence="3 4">LMG 20594</strain>
    </source>
</reference>
<gene>
    <name evidence="2" type="ORF">J2804_006525</name>
    <name evidence="3" type="ORF">SAMN05192548_106712</name>
</gene>
<sequence>MQEVHTHRGFVVTVLAEDDPAGGSSVTTRIEPGKEHPLPDDGTDWSAPHLARSPYRGAAAIGAAFDEARRQIDAALGDPDPIED</sequence>
<dbReference type="STRING" id="169427.SAMN05192548_106712"/>